<organism evidence="3 4">
    <name type="scientific">Massilia frigida</name>
    <dbReference type="NCBI Taxonomy" id="2609281"/>
    <lineage>
        <taxon>Bacteria</taxon>
        <taxon>Pseudomonadati</taxon>
        <taxon>Pseudomonadota</taxon>
        <taxon>Betaproteobacteria</taxon>
        <taxon>Burkholderiales</taxon>
        <taxon>Oxalobacteraceae</taxon>
        <taxon>Telluria group</taxon>
        <taxon>Massilia</taxon>
    </lineage>
</organism>
<proteinExistence type="predicted"/>
<dbReference type="RefSeq" id="WP_167093837.1">
    <property type="nucleotide sequence ID" value="NZ_WHJG01000063.1"/>
</dbReference>
<feature type="region of interest" description="Disordered" evidence="1">
    <location>
        <begin position="1"/>
        <end position="27"/>
    </location>
</feature>
<dbReference type="SUPFAM" id="SSF47413">
    <property type="entry name" value="lambda repressor-like DNA-binding domains"/>
    <property type="match status" value="1"/>
</dbReference>
<dbReference type="InterPro" id="IPR001387">
    <property type="entry name" value="Cro/C1-type_HTH"/>
</dbReference>
<sequence length="196" mass="22196">MLQPPKAPKTSSTDDLPDADKLEVGRRIKQHRERHRWTLDELSQATKHVDPQQAGVSKVSISRYENADSYPGYREIKLIAQALGEPITHFFYGDRPDPFSGWHMSLDDYLRHIIKDVLIEEGLVAGQSISDKESQKMVGMADINHRRQRLRPSRDPAERAAKATQQAADLDELERSAVELDKAMGVSGKQTKINQK</sequence>
<feature type="region of interest" description="Disordered" evidence="1">
    <location>
        <begin position="145"/>
        <end position="174"/>
    </location>
</feature>
<reference evidence="3 4" key="1">
    <citation type="submission" date="2019-10" db="EMBL/GenBank/DDBJ databases">
        <title>Taxonomy of Antarctic Massilia spp.: description of Massilia rubra sp. nov., Massilia aquatica sp. nov., Massilia mucilaginosa sp. nov., Massilia frigida sp. nov. isolated from streams, lakes and regoliths.</title>
        <authorList>
            <person name="Holochova P."/>
            <person name="Sedlacek I."/>
            <person name="Kralova S."/>
            <person name="Maslanova I."/>
            <person name="Busse H.-J."/>
            <person name="Stankova E."/>
            <person name="Vrbovska V."/>
            <person name="Kovarovic V."/>
            <person name="Bartak M."/>
            <person name="Svec P."/>
            <person name="Pantucek R."/>
        </authorList>
    </citation>
    <scope>NUCLEOTIDE SEQUENCE [LARGE SCALE GENOMIC DNA]</scope>
    <source>
        <strain evidence="3 4">CCM 8695</strain>
    </source>
</reference>
<feature type="domain" description="HTH cro/C1-type" evidence="2">
    <location>
        <begin position="28"/>
        <end position="90"/>
    </location>
</feature>
<gene>
    <name evidence="3" type="ORF">F2P44_31700</name>
</gene>
<dbReference type="PROSITE" id="PS50943">
    <property type="entry name" value="HTH_CROC1"/>
    <property type="match status" value="1"/>
</dbReference>
<dbReference type="InterPro" id="IPR010982">
    <property type="entry name" value="Lambda_DNA-bd_dom_sf"/>
</dbReference>
<evidence type="ECO:0000256" key="1">
    <source>
        <dbReference type="SAM" id="MobiDB-lite"/>
    </source>
</evidence>
<dbReference type="Proteomes" id="UP000621455">
    <property type="component" value="Unassembled WGS sequence"/>
</dbReference>
<comment type="caution">
    <text evidence="3">The sequence shown here is derived from an EMBL/GenBank/DDBJ whole genome shotgun (WGS) entry which is preliminary data.</text>
</comment>
<dbReference type="EMBL" id="WHJG01000063">
    <property type="protein sequence ID" value="NHZ83799.1"/>
    <property type="molecule type" value="Genomic_DNA"/>
</dbReference>
<evidence type="ECO:0000259" key="2">
    <source>
        <dbReference type="PROSITE" id="PS50943"/>
    </source>
</evidence>
<evidence type="ECO:0000313" key="4">
    <source>
        <dbReference type="Proteomes" id="UP000621455"/>
    </source>
</evidence>
<accession>A0ABX0NF75</accession>
<protein>
    <submittedName>
        <fullName evidence="3">Helix-turn-helix domain-containing protein</fullName>
    </submittedName>
</protein>
<dbReference type="Gene3D" id="1.10.260.40">
    <property type="entry name" value="lambda repressor-like DNA-binding domains"/>
    <property type="match status" value="1"/>
</dbReference>
<dbReference type="SMART" id="SM00530">
    <property type="entry name" value="HTH_XRE"/>
    <property type="match status" value="1"/>
</dbReference>
<evidence type="ECO:0000313" key="3">
    <source>
        <dbReference type="EMBL" id="NHZ83799.1"/>
    </source>
</evidence>
<feature type="compositionally biased region" description="Basic and acidic residues" evidence="1">
    <location>
        <begin position="152"/>
        <end position="161"/>
    </location>
</feature>
<dbReference type="Pfam" id="PF13560">
    <property type="entry name" value="HTH_31"/>
    <property type="match status" value="1"/>
</dbReference>
<dbReference type="CDD" id="cd00093">
    <property type="entry name" value="HTH_XRE"/>
    <property type="match status" value="1"/>
</dbReference>
<name>A0ABX0NF75_9BURK</name>
<keyword evidence="4" id="KW-1185">Reference proteome</keyword>